<reference evidence="2" key="1">
    <citation type="journal article" date="2008" name="PLoS ONE">
        <title>Survival in nuclear waste, extreme resistance, and potential applications gleaned from the genome sequence of Kineococcus radiotolerans SRS30216.</title>
        <authorList>
            <person name="Bagwell C.E."/>
            <person name="Bhat S."/>
            <person name="Hawkins G.M."/>
            <person name="Smith B.W."/>
            <person name="Biswas T."/>
            <person name="Hoover T.R."/>
            <person name="Saunders E."/>
            <person name="Han C.S."/>
            <person name="Tsodikov O.V."/>
            <person name="Shimkets L.J."/>
        </authorList>
    </citation>
    <scope>NUCLEOTIDE SEQUENCE [LARGE SCALE GENOMIC DNA]</scope>
    <source>
        <strain evidence="2">ATCC BAA-149 / DSM 14245 / SRS30216</strain>
    </source>
</reference>
<dbReference type="STRING" id="266940.Krad_1765"/>
<dbReference type="OrthoDB" id="7404022at2"/>
<dbReference type="RefSeq" id="WP_011981610.1">
    <property type="nucleotide sequence ID" value="NC_009664.2"/>
</dbReference>
<dbReference type="Proteomes" id="UP000001116">
    <property type="component" value="Chromosome"/>
</dbReference>
<dbReference type="KEGG" id="kra:Krad_1765"/>
<accession>A6W8W2</accession>
<dbReference type="HOGENOM" id="CLU_1893410_0_0_11"/>
<evidence type="ECO:0000313" key="2">
    <source>
        <dbReference type="Proteomes" id="UP000001116"/>
    </source>
</evidence>
<keyword evidence="2" id="KW-1185">Reference proteome</keyword>
<evidence type="ECO:0000313" key="1">
    <source>
        <dbReference type="EMBL" id="ABS03251.1"/>
    </source>
</evidence>
<dbReference type="AlphaFoldDB" id="A6W8W2"/>
<sequence length="134" mass="14900">MSIRTAVATELRRLAHQLHPDVAGVDHHGNAIRTADLRPLLDTLRPVERRPWSALTVCERAQRVGRHVHVLRLTRGWTTADVAEHCSSPSYKPTAQDIHDLRYGMRHLRGDTELAALAAGLRVDVSALTAPEQP</sequence>
<name>A6W8W2_KINRD</name>
<gene>
    <name evidence="1" type="ordered locus">Krad_1765</name>
</gene>
<proteinExistence type="predicted"/>
<organism evidence="1 2">
    <name type="scientific">Kineococcus radiotolerans (strain ATCC BAA-149 / DSM 14245 / SRS30216)</name>
    <dbReference type="NCBI Taxonomy" id="266940"/>
    <lineage>
        <taxon>Bacteria</taxon>
        <taxon>Bacillati</taxon>
        <taxon>Actinomycetota</taxon>
        <taxon>Actinomycetes</taxon>
        <taxon>Kineosporiales</taxon>
        <taxon>Kineosporiaceae</taxon>
        <taxon>Kineococcus</taxon>
    </lineage>
</organism>
<dbReference type="EMBL" id="CP000750">
    <property type="protein sequence ID" value="ABS03251.1"/>
    <property type="molecule type" value="Genomic_DNA"/>
</dbReference>
<protein>
    <submittedName>
        <fullName evidence="1">Uncharacterized protein</fullName>
    </submittedName>
</protein>